<evidence type="ECO:0000313" key="3">
    <source>
        <dbReference type="Proteomes" id="UP000593564"/>
    </source>
</evidence>
<sequence length="278" mass="32236">MGADVRISSLLEKLNKLKDVVQERFIYRGLRNHVHVAIDELQRVRNKLKEAEDTNTLLPTVYSPDDTSTLLRSVYSAEFLIGTFLLNTPIQCRRDDLQNLTKNPPLMAFPIPPWTQLRFSSKLKNIVKSLKAVHSESRPRRDHPAINHKTHEFEDDQLDDDTRNTQVSAIERDSGWFDDDDDDDDELVRFEDVAEKNLVDRLINDDEKSLRLISLVSEEAMGRTALARKVYNRLDVRQHFKCRVWLHIPKNIECKNLLIVLLKQIPMGLSKGVVLDLF</sequence>
<feature type="compositionally biased region" description="Basic and acidic residues" evidence="1">
    <location>
        <begin position="134"/>
        <end position="152"/>
    </location>
</feature>
<accession>A0A7J7HKL1</accession>
<keyword evidence="3" id="KW-1185">Reference proteome</keyword>
<dbReference type="InterPro" id="IPR027417">
    <property type="entry name" value="P-loop_NTPase"/>
</dbReference>
<dbReference type="EMBL" id="JACBKZ010000003">
    <property type="protein sequence ID" value="KAF5953442.1"/>
    <property type="molecule type" value="Genomic_DNA"/>
</dbReference>
<dbReference type="SUPFAM" id="SSF52540">
    <property type="entry name" value="P-loop containing nucleoside triphosphate hydrolases"/>
    <property type="match status" value="1"/>
</dbReference>
<evidence type="ECO:0000313" key="2">
    <source>
        <dbReference type="EMBL" id="KAF5953442.1"/>
    </source>
</evidence>
<dbReference type="PANTHER" id="PTHR19338">
    <property type="entry name" value="TRANSLOCASE OF INNER MITOCHONDRIAL MEMBRANE 13 HOMOLOG"/>
    <property type="match status" value="1"/>
</dbReference>
<dbReference type="AlphaFoldDB" id="A0A7J7HKL1"/>
<reference evidence="3" key="1">
    <citation type="journal article" date="2020" name="Nat. Commun.">
        <title>Genome assembly of wild tea tree DASZ reveals pedigree and selection history of tea varieties.</title>
        <authorList>
            <person name="Zhang W."/>
            <person name="Zhang Y."/>
            <person name="Qiu H."/>
            <person name="Guo Y."/>
            <person name="Wan H."/>
            <person name="Zhang X."/>
            <person name="Scossa F."/>
            <person name="Alseekh S."/>
            <person name="Zhang Q."/>
            <person name="Wang P."/>
            <person name="Xu L."/>
            <person name="Schmidt M.H."/>
            <person name="Jia X."/>
            <person name="Li D."/>
            <person name="Zhu A."/>
            <person name="Guo F."/>
            <person name="Chen W."/>
            <person name="Ni D."/>
            <person name="Usadel B."/>
            <person name="Fernie A.R."/>
            <person name="Wen W."/>
        </authorList>
    </citation>
    <scope>NUCLEOTIDE SEQUENCE [LARGE SCALE GENOMIC DNA]</scope>
    <source>
        <strain evidence="3">cv. G240</strain>
    </source>
</reference>
<reference evidence="2 3" key="2">
    <citation type="submission" date="2020-07" db="EMBL/GenBank/DDBJ databases">
        <title>Genome assembly of wild tea tree DASZ reveals pedigree and selection history of tea varieties.</title>
        <authorList>
            <person name="Zhang W."/>
        </authorList>
    </citation>
    <scope>NUCLEOTIDE SEQUENCE [LARGE SCALE GENOMIC DNA]</scope>
    <source>
        <strain evidence="3">cv. G240</strain>
        <tissue evidence="2">Leaf</tissue>
    </source>
</reference>
<dbReference type="Gene3D" id="3.40.50.300">
    <property type="entry name" value="P-loop containing nucleotide triphosphate hydrolases"/>
    <property type="match status" value="1"/>
</dbReference>
<protein>
    <recommendedName>
        <fullName evidence="4">NB-ARC domain-containing protein</fullName>
    </recommendedName>
</protein>
<comment type="caution">
    <text evidence="2">The sequence shown here is derived from an EMBL/GenBank/DDBJ whole genome shotgun (WGS) entry which is preliminary data.</text>
</comment>
<organism evidence="2 3">
    <name type="scientific">Camellia sinensis</name>
    <name type="common">Tea plant</name>
    <name type="synonym">Thea sinensis</name>
    <dbReference type="NCBI Taxonomy" id="4442"/>
    <lineage>
        <taxon>Eukaryota</taxon>
        <taxon>Viridiplantae</taxon>
        <taxon>Streptophyta</taxon>
        <taxon>Embryophyta</taxon>
        <taxon>Tracheophyta</taxon>
        <taxon>Spermatophyta</taxon>
        <taxon>Magnoliopsida</taxon>
        <taxon>eudicotyledons</taxon>
        <taxon>Gunneridae</taxon>
        <taxon>Pentapetalae</taxon>
        <taxon>asterids</taxon>
        <taxon>Ericales</taxon>
        <taxon>Theaceae</taxon>
        <taxon>Camellia</taxon>
    </lineage>
</organism>
<dbReference type="Proteomes" id="UP000593564">
    <property type="component" value="Unassembled WGS sequence"/>
</dbReference>
<feature type="region of interest" description="Disordered" evidence="1">
    <location>
        <begin position="134"/>
        <end position="155"/>
    </location>
</feature>
<proteinExistence type="predicted"/>
<evidence type="ECO:0000256" key="1">
    <source>
        <dbReference type="SAM" id="MobiDB-lite"/>
    </source>
</evidence>
<name>A0A7J7HKL1_CAMSI</name>
<dbReference type="PANTHER" id="PTHR19338:SF73">
    <property type="entry name" value="DISEASE RESISTANCE PROTEIN RGA2-LIKE"/>
    <property type="match status" value="1"/>
</dbReference>
<gene>
    <name evidence="2" type="ORF">HYC85_006298</name>
</gene>
<evidence type="ECO:0008006" key="4">
    <source>
        <dbReference type="Google" id="ProtNLM"/>
    </source>
</evidence>